<organism evidence="9 10">
    <name type="scientific">Caldichromatium japonicum</name>
    <dbReference type="NCBI Taxonomy" id="2699430"/>
    <lineage>
        <taxon>Bacteria</taxon>
        <taxon>Pseudomonadati</taxon>
        <taxon>Pseudomonadota</taxon>
        <taxon>Gammaproteobacteria</taxon>
        <taxon>Chromatiales</taxon>
        <taxon>Chromatiaceae</taxon>
        <taxon>Caldichromatium</taxon>
    </lineage>
</organism>
<dbReference type="PANTHER" id="PTHR37819">
    <property type="entry name" value="PROTEIN PSIE"/>
    <property type="match status" value="1"/>
</dbReference>
<comment type="similarity">
    <text evidence="2">Belongs to the PsiE family.</text>
</comment>
<sequence>MGAPSRLDRWLSLLFLYVEKLVLVSVGGLALIGIGQLLWAIWQHGEIRLEDLLMIFIYIEIMAMANVYFTRRTVPFTYPMFIAVTALSRLIVLQGKETSTDGLLYISGAILLISIAILIVRFSQQYSTEFLEQRERQHRDQRENI</sequence>
<feature type="transmembrane region" description="Helical" evidence="8">
    <location>
        <begin position="76"/>
        <end position="96"/>
    </location>
</feature>
<keyword evidence="7 8" id="KW-0472">Membrane</keyword>
<dbReference type="KEGG" id="cjap:GWK36_05295"/>
<dbReference type="Proteomes" id="UP000502699">
    <property type="component" value="Chromosome"/>
</dbReference>
<protein>
    <recommendedName>
        <fullName evidence="3">Protein PsiE</fullName>
    </recommendedName>
</protein>
<name>A0A6G7VC56_9GAMM</name>
<evidence type="ECO:0000256" key="4">
    <source>
        <dbReference type="ARBA" id="ARBA00022475"/>
    </source>
</evidence>
<feature type="transmembrane region" description="Helical" evidence="8">
    <location>
        <begin position="52"/>
        <end position="69"/>
    </location>
</feature>
<gene>
    <name evidence="9" type="ORF">GWK36_05295</name>
</gene>
<dbReference type="AlphaFoldDB" id="A0A6G7VC56"/>
<evidence type="ECO:0000256" key="2">
    <source>
        <dbReference type="ARBA" id="ARBA00005632"/>
    </source>
</evidence>
<evidence type="ECO:0000256" key="8">
    <source>
        <dbReference type="SAM" id="Phobius"/>
    </source>
</evidence>
<proteinExistence type="inferred from homology"/>
<dbReference type="GO" id="GO:0005886">
    <property type="term" value="C:plasma membrane"/>
    <property type="evidence" value="ECO:0007669"/>
    <property type="project" value="UniProtKB-SubCell"/>
</dbReference>
<keyword evidence="5 8" id="KW-0812">Transmembrane</keyword>
<feature type="transmembrane region" description="Helical" evidence="8">
    <location>
        <begin position="102"/>
        <end position="120"/>
    </location>
</feature>
<dbReference type="EMBL" id="CP048029">
    <property type="protein sequence ID" value="QIK37490.1"/>
    <property type="molecule type" value="Genomic_DNA"/>
</dbReference>
<comment type="subcellular location">
    <subcellularLocation>
        <location evidence="1">Cell inner membrane</location>
        <topology evidence="1">Multi-pass membrane protein</topology>
    </subcellularLocation>
</comment>
<evidence type="ECO:0000256" key="1">
    <source>
        <dbReference type="ARBA" id="ARBA00004429"/>
    </source>
</evidence>
<dbReference type="GO" id="GO:0016036">
    <property type="term" value="P:cellular response to phosphate starvation"/>
    <property type="evidence" value="ECO:0007669"/>
    <property type="project" value="InterPro"/>
</dbReference>
<keyword evidence="4" id="KW-1003">Cell membrane</keyword>
<dbReference type="InterPro" id="IPR020948">
    <property type="entry name" value="P_starv_induced_PsiE-like"/>
</dbReference>
<feature type="transmembrane region" description="Helical" evidence="8">
    <location>
        <begin position="21"/>
        <end position="40"/>
    </location>
</feature>
<evidence type="ECO:0000256" key="6">
    <source>
        <dbReference type="ARBA" id="ARBA00022989"/>
    </source>
</evidence>
<accession>A0A6G7VC56</accession>
<evidence type="ECO:0000313" key="9">
    <source>
        <dbReference type="EMBL" id="QIK37490.1"/>
    </source>
</evidence>
<evidence type="ECO:0000256" key="3">
    <source>
        <dbReference type="ARBA" id="ARBA00021903"/>
    </source>
</evidence>
<keyword evidence="6 8" id="KW-1133">Transmembrane helix</keyword>
<evidence type="ECO:0000256" key="7">
    <source>
        <dbReference type="ARBA" id="ARBA00023136"/>
    </source>
</evidence>
<reference evidence="10" key="1">
    <citation type="submission" date="2020-01" db="EMBL/GenBank/DDBJ databases">
        <title>Caldichromatium gen. nov., sp. nov., a thermophilic purple sulfur bacterium member of the family Chromatiaceae isolated from Nakabusa hot spring, Japan.</title>
        <authorList>
            <person name="Saini M.K."/>
            <person name="Hanada S."/>
            <person name="Tank M."/>
        </authorList>
    </citation>
    <scope>NUCLEOTIDE SEQUENCE [LARGE SCALE GENOMIC DNA]</scope>
    <source>
        <strain evidence="10">No.7</strain>
    </source>
</reference>
<keyword evidence="10" id="KW-1185">Reference proteome</keyword>
<dbReference type="InterPro" id="IPR009315">
    <property type="entry name" value="P_starv_induced_PsiE"/>
</dbReference>
<evidence type="ECO:0000313" key="10">
    <source>
        <dbReference type="Proteomes" id="UP000502699"/>
    </source>
</evidence>
<dbReference type="Pfam" id="PF06146">
    <property type="entry name" value="PsiE"/>
    <property type="match status" value="1"/>
</dbReference>
<dbReference type="PANTHER" id="PTHR37819:SF1">
    <property type="entry name" value="PROTEIN PSIE"/>
    <property type="match status" value="1"/>
</dbReference>
<evidence type="ECO:0000256" key="5">
    <source>
        <dbReference type="ARBA" id="ARBA00022692"/>
    </source>
</evidence>